<dbReference type="RefSeq" id="WP_096463079.1">
    <property type="nucleotide sequence ID" value="NZ_AP017312.1"/>
</dbReference>
<dbReference type="OrthoDB" id="9780579at2"/>
<organism evidence="1 2">
    <name type="scientific">Aneurinibacillus soli</name>
    <dbReference type="NCBI Taxonomy" id="1500254"/>
    <lineage>
        <taxon>Bacteria</taxon>
        <taxon>Bacillati</taxon>
        <taxon>Bacillota</taxon>
        <taxon>Bacilli</taxon>
        <taxon>Bacillales</taxon>
        <taxon>Paenibacillaceae</taxon>
        <taxon>Aneurinibacillus group</taxon>
        <taxon>Aneurinibacillus</taxon>
    </lineage>
</organism>
<dbReference type="Pfam" id="PF12007">
    <property type="entry name" value="DUF3501"/>
    <property type="match status" value="1"/>
</dbReference>
<evidence type="ECO:0000313" key="1">
    <source>
        <dbReference type="EMBL" id="BAU25990.1"/>
    </source>
</evidence>
<reference evidence="1 2" key="1">
    <citation type="submission" date="2015-12" db="EMBL/GenBank/DDBJ databases">
        <title>Genome sequence of Aneurinibacillus soli.</title>
        <authorList>
            <person name="Lee J.S."/>
            <person name="Lee K.C."/>
            <person name="Kim K.K."/>
            <person name="Lee B.W."/>
        </authorList>
    </citation>
    <scope>NUCLEOTIDE SEQUENCE [LARGE SCALE GENOMIC DNA]</scope>
    <source>
        <strain evidence="1 2">CB4</strain>
    </source>
</reference>
<keyword evidence="2" id="KW-1185">Reference proteome</keyword>
<proteinExistence type="predicted"/>
<protein>
    <submittedName>
        <fullName evidence="1">Uncharacterized protein</fullName>
    </submittedName>
</protein>
<dbReference type="InterPro" id="IPR021890">
    <property type="entry name" value="DUF3501"/>
</dbReference>
<evidence type="ECO:0000313" key="2">
    <source>
        <dbReference type="Proteomes" id="UP000217696"/>
    </source>
</evidence>
<dbReference type="Proteomes" id="UP000217696">
    <property type="component" value="Chromosome"/>
</dbReference>
<dbReference type="KEGG" id="asoc:CB4_00050"/>
<dbReference type="AlphaFoldDB" id="A0A0U5B2V3"/>
<dbReference type="EMBL" id="AP017312">
    <property type="protein sequence ID" value="BAU25990.1"/>
    <property type="molecule type" value="Genomic_DNA"/>
</dbReference>
<sequence length="193" mass="22987">MKKIAKNELLPYKEYVQVQEKFLQRVIQEKKVRRMKLNDRMSGLFETRLTVWYQIQEMIRAEQIERDEYIQEMLDVYNDLIPDDHELSMTLFIEIPNQQELRAFNKTVVGIEDRIELRFAGETVTSYEPDDEGEEDEAYTQSVHYIRFPFTPEQRQAFLAYDGEVIVAVHHENYQSEAVLSNELTESLQKQLA</sequence>
<name>A0A0U5B2V3_9BACL</name>
<accession>A0A0U5B2V3</accession>
<gene>
    <name evidence="1" type="ORF">CB4_00050</name>
</gene>